<proteinExistence type="predicted"/>
<reference evidence="1 2" key="1">
    <citation type="journal article" date="2015" name="Genome Biol. Evol.">
        <title>Comparative Genomics of a Bacterivorous Green Alga Reveals Evolutionary Causalities and Consequences of Phago-Mixotrophic Mode of Nutrition.</title>
        <authorList>
            <person name="Burns J.A."/>
            <person name="Paasch A."/>
            <person name="Narechania A."/>
            <person name="Kim E."/>
        </authorList>
    </citation>
    <scope>NUCLEOTIDE SEQUENCE [LARGE SCALE GENOMIC DNA]</scope>
    <source>
        <strain evidence="1 2">PLY_AMNH</strain>
    </source>
</reference>
<sequence>MWGDHAIPLLDIPGVDVGVEAPCHVVEVVKWRRFLELAEEALRSAKDLAVFEKEVAEVVRISSGKRRSLASWTSWCEKLGKLRQSGERSDAVRQAIETIAIAATKQVVRTVGELGGAGRVKVSSFERPAQGGASGVEKDGCLKDLEKLLANALSRDPGCEELGLKPRLTPGIIPHQLRTVDSAGRTCVVKPKTATEMKDAAVQMYEDIYAKHPNQRLPSFVVPFVDGAGTRSVRIEEERIDHLLAEAQAGEREFLRLLRIGGPAAGGLVLPMMCIGVAWTKAIAYIINGGADPTPLHLWHYDAGSGCGERVSVPAKGYF</sequence>
<evidence type="ECO:0000313" key="1">
    <source>
        <dbReference type="EMBL" id="KAK3243524.1"/>
    </source>
</evidence>
<dbReference type="EMBL" id="LGRX02032799">
    <property type="protein sequence ID" value="KAK3243524.1"/>
    <property type="molecule type" value="Genomic_DNA"/>
</dbReference>
<accession>A0AAE0BWS5</accession>
<keyword evidence="2" id="KW-1185">Reference proteome</keyword>
<dbReference type="AlphaFoldDB" id="A0AAE0BWS5"/>
<dbReference type="Proteomes" id="UP001190700">
    <property type="component" value="Unassembled WGS sequence"/>
</dbReference>
<protein>
    <submittedName>
        <fullName evidence="1">Uncharacterized protein</fullName>
    </submittedName>
</protein>
<name>A0AAE0BWS5_9CHLO</name>
<organism evidence="1 2">
    <name type="scientific">Cymbomonas tetramitiformis</name>
    <dbReference type="NCBI Taxonomy" id="36881"/>
    <lineage>
        <taxon>Eukaryota</taxon>
        <taxon>Viridiplantae</taxon>
        <taxon>Chlorophyta</taxon>
        <taxon>Pyramimonadophyceae</taxon>
        <taxon>Pyramimonadales</taxon>
        <taxon>Pyramimonadaceae</taxon>
        <taxon>Cymbomonas</taxon>
    </lineage>
</organism>
<evidence type="ECO:0000313" key="2">
    <source>
        <dbReference type="Proteomes" id="UP001190700"/>
    </source>
</evidence>
<gene>
    <name evidence="1" type="ORF">CYMTET_46828</name>
</gene>
<comment type="caution">
    <text evidence="1">The sequence shown here is derived from an EMBL/GenBank/DDBJ whole genome shotgun (WGS) entry which is preliminary data.</text>
</comment>